<evidence type="ECO:0000313" key="3">
    <source>
        <dbReference type="Proteomes" id="UP000049077"/>
    </source>
</evidence>
<sequence>MIDLRTALSVMSKSSPYAVSTERDATISTDLDAVKKYLYVRTDIEADFVKQLKGLSSTDKKIIFLCGSSGDGKSEILTKYKKEYQNRADFHLDATHSFRPSDSAIETLDELFTEFNTTPKPLVVGINTGMLGNYAEEGAVTEVTSSIKAFLEKQPTSENHIFLDFEDYPKFTLEIDGHTSKFAKELLQKITEKDENLIRQYFDVEMQKQSPDKKLCANYQLLGREEVQDVIVDLLFKARLMKDQFLTARALLDFIFHLLAGPGYLFDNLFKKGENELTNIISDFDPSIQRTQKIDKFILSHSLQLPDVNFEDYKTALTAFGIRRGLNAESYLRLFYILRKSDYGNEYHKQFSNDFDEHLIDNYSEVWQLHTAFDSSPEQKEKLRHFYRQTAITAIHKYNNRNAPKLAKGEFFISEHNGYFLASSLELKADVKAINNDHKKNTGYFTAYFRVGDKTLSLMVNINLLNLMQRIVSGYRPNKHDKNTVVLLDELVDEIADIANSADTLYIVGKGNKQYKITNVDNEDFEVSGL</sequence>
<dbReference type="Proteomes" id="UP000049077">
    <property type="component" value="Unassembled WGS sequence"/>
</dbReference>
<evidence type="ECO:0000313" key="2">
    <source>
        <dbReference type="EMBL" id="CDT56470.1"/>
    </source>
</evidence>
<evidence type="ECO:0000313" key="1">
    <source>
        <dbReference type="EMBL" id="CDT14803.1"/>
    </source>
</evidence>
<keyword evidence="3" id="KW-1185">Reference proteome</keyword>
<accession>A0A822N6I9</accession>
<evidence type="ECO:0000313" key="4">
    <source>
        <dbReference type="Proteomes" id="UP000049495"/>
    </source>
</evidence>
<gene>
    <name evidence="1" type="ORF">VCR4J5_1540005</name>
    <name evidence="2" type="ORF">VCR5J5_70023</name>
</gene>
<protein>
    <submittedName>
        <fullName evidence="2">Dnd system-associated protein 3</fullName>
    </submittedName>
</protein>
<comment type="caution">
    <text evidence="2">The sequence shown here is derived from an EMBL/GenBank/DDBJ whole genome shotgun (WGS) entry which is preliminary data.</text>
</comment>
<dbReference type="NCBIfam" id="TIGR03238">
    <property type="entry name" value="dnd_assoc_3"/>
    <property type="match status" value="1"/>
</dbReference>
<name>A0A822N6I9_9VIBR</name>
<proteinExistence type="predicted"/>
<dbReference type="EMBL" id="CCJX01000062">
    <property type="protein sequence ID" value="CDT14803.1"/>
    <property type="molecule type" value="Genomic_DNA"/>
</dbReference>
<dbReference type="EMBL" id="CCJV01000133">
    <property type="protein sequence ID" value="CDT56470.1"/>
    <property type="molecule type" value="Genomic_DNA"/>
</dbReference>
<reference evidence="2 3" key="2">
    <citation type="submission" date="2014-06" db="EMBL/GenBank/DDBJ databases">
        <authorList>
            <person name="Le Roux F."/>
        </authorList>
    </citation>
    <scope>NUCLEOTIDE SEQUENCE</scope>
    <source>
        <strain evidence="1 3">J5-4</strain>
        <strain evidence="2">J5-5</strain>
    </source>
</reference>
<organism evidence="2 4">
    <name type="scientific">Vibrio crassostreae</name>
    <dbReference type="NCBI Taxonomy" id="246167"/>
    <lineage>
        <taxon>Bacteria</taxon>
        <taxon>Pseudomonadati</taxon>
        <taxon>Pseudomonadota</taxon>
        <taxon>Gammaproteobacteria</taxon>
        <taxon>Vibrionales</taxon>
        <taxon>Vibrionaceae</taxon>
        <taxon>Vibrio</taxon>
    </lineage>
</organism>
<reference evidence="4" key="1">
    <citation type="submission" date="2014-06" db="EMBL/GenBank/DDBJ databases">
        <authorList>
            <person name="Le Roux Frederique"/>
        </authorList>
    </citation>
    <scope>NUCLEOTIDE SEQUENCE [LARGE SCALE GENOMIC DNA]</scope>
    <source>
        <strain evidence="4">J5-5</strain>
    </source>
</reference>
<dbReference type="InterPro" id="IPR017647">
    <property type="entry name" value="Dnd_assoc_3"/>
</dbReference>
<dbReference type="AlphaFoldDB" id="A0A822N6I9"/>
<dbReference type="Proteomes" id="UP000049495">
    <property type="component" value="Unassembled WGS sequence"/>
</dbReference>